<organism evidence="3 4">
    <name type="scientific">Thermogymnomonas acidicola</name>
    <dbReference type="NCBI Taxonomy" id="399579"/>
    <lineage>
        <taxon>Archaea</taxon>
        <taxon>Methanobacteriati</taxon>
        <taxon>Thermoplasmatota</taxon>
        <taxon>Thermoplasmata</taxon>
        <taxon>Thermoplasmatales</taxon>
        <taxon>Thermogymnomonas</taxon>
    </lineage>
</organism>
<proteinExistence type="predicted"/>
<dbReference type="SUPFAM" id="SSF53756">
    <property type="entry name" value="UDP-Glycosyltransferase/glycogen phosphorylase"/>
    <property type="match status" value="1"/>
</dbReference>
<dbReference type="RefSeq" id="WP_188681490.1">
    <property type="nucleotide sequence ID" value="NZ_BMNY01000002.1"/>
</dbReference>
<gene>
    <name evidence="3" type="ORF">GCM10007108_13650</name>
</gene>
<dbReference type="InterPro" id="IPR050194">
    <property type="entry name" value="Glycosyltransferase_grp1"/>
</dbReference>
<keyword evidence="3" id="KW-0808">Transferase</keyword>
<dbReference type="Pfam" id="PF13439">
    <property type="entry name" value="Glyco_transf_4"/>
    <property type="match status" value="1"/>
</dbReference>
<sequence length="417" mass="46546">MKILRLNSVAGPPGGVEAYIEGVDRILSKYGHETRTITLTTGVRREKSVNEIEIVSPPSPLTRAINDVIPSDEVYEALLSEYRTFRPDLIHLHHLRIGFASVVRFLRSVEEPVVFTAHDALAVCPLSTLVKPGNVICEGGASVRCAFTGCRIHSHLPYELILSRAFRELSESSIRAFICPSYAVMRYFSRFNFRPTVHLLSFSHFDPKLVSEEPRYGEILSRNGVGYIGRLDKYKGVDDLIKAFKIFSKRHEGFKLLIAGTGPYEGDLRELAQRLGLDSQVEFLGEVRGREKEEFYDSIFCNVVPSRLWENLPFSAQESMLRGIPTVGTRIGGIPELIEDGVTGFTVPVGSPESMAERLEAILRNEGNSVTGMMAMGRERILRNFTPERHLSGLMDIYGRVLGGDEIPDGYDPSPVV</sequence>
<dbReference type="Proteomes" id="UP000632195">
    <property type="component" value="Unassembled WGS sequence"/>
</dbReference>
<comment type="caution">
    <text evidence="3">The sequence shown here is derived from an EMBL/GenBank/DDBJ whole genome shotgun (WGS) entry which is preliminary data.</text>
</comment>
<dbReference type="EMBL" id="BMNY01000002">
    <property type="protein sequence ID" value="GGM76839.1"/>
    <property type="molecule type" value="Genomic_DNA"/>
</dbReference>
<feature type="domain" description="Glycosyltransferase subfamily 4-like N-terminal" evidence="2">
    <location>
        <begin position="13"/>
        <end position="195"/>
    </location>
</feature>
<dbReference type="PANTHER" id="PTHR45947:SF3">
    <property type="entry name" value="SULFOQUINOVOSYL TRANSFERASE SQD2"/>
    <property type="match status" value="1"/>
</dbReference>
<feature type="domain" description="Glycosyl transferase family 1" evidence="1">
    <location>
        <begin position="222"/>
        <end position="366"/>
    </location>
</feature>
<reference evidence="3" key="1">
    <citation type="journal article" date="2014" name="Int. J. Syst. Evol. Microbiol.">
        <title>Complete genome sequence of Corynebacterium casei LMG S-19264T (=DSM 44701T), isolated from a smear-ripened cheese.</title>
        <authorList>
            <consortium name="US DOE Joint Genome Institute (JGI-PGF)"/>
            <person name="Walter F."/>
            <person name="Albersmeier A."/>
            <person name="Kalinowski J."/>
            <person name="Ruckert C."/>
        </authorList>
    </citation>
    <scope>NUCLEOTIDE SEQUENCE</scope>
    <source>
        <strain evidence="3">JCM 13583</strain>
    </source>
</reference>
<evidence type="ECO:0000259" key="2">
    <source>
        <dbReference type="Pfam" id="PF13439"/>
    </source>
</evidence>
<dbReference type="Pfam" id="PF00534">
    <property type="entry name" value="Glycos_transf_1"/>
    <property type="match status" value="1"/>
</dbReference>
<evidence type="ECO:0000259" key="1">
    <source>
        <dbReference type="Pfam" id="PF00534"/>
    </source>
</evidence>
<dbReference type="InterPro" id="IPR001296">
    <property type="entry name" value="Glyco_trans_1"/>
</dbReference>
<dbReference type="CDD" id="cd03801">
    <property type="entry name" value="GT4_PimA-like"/>
    <property type="match status" value="1"/>
</dbReference>
<dbReference type="AlphaFoldDB" id="A0AA37F9T0"/>
<dbReference type="PANTHER" id="PTHR45947">
    <property type="entry name" value="SULFOQUINOVOSYL TRANSFERASE SQD2"/>
    <property type="match status" value="1"/>
</dbReference>
<dbReference type="GO" id="GO:0016757">
    <property type="term" value="F:glycosyltransferase activity"/>
    <property type="evidence" value="ECO:0007669"/>
    <property type="project" value="InterPro"/>
</dbReference>
<dbReference type="Gene3D" id="3.40.50.2000">
    <property type="entry name" value="Glycogen Phosphorylase B"/>
    <property type="match status" value="2"/>
</dbReference>
<keyword evidence="4" id="KW-1185">Reference proteome</keyword>
<protein>
    <submittedName>
        <fullName evidence="3">Glycosyl transferase</fullName>
    </submittedName>
</protein>
<evidence type="ECO:0000313" key="4">
    <source>
        <dbReference type="Proteomes" id="UP000632195"/>
    </source>
</evidence>
<reference evidence="3" key="2">
    <citation type="submission" date="2022-09" db="EMBL/GenBank/DDBJ databases">
        <authorList>
            <person name="Sun Q."/>
            <person name="Ohkuma M."/>
        </authorList>
    </citation>
    <scope>NUCLEOTIDE SEQUENCE</scope>
    <source>
        <strain evidence="3">JCM 13583</strain>
    </source>
</reference>
<name>A0AA37F9T0_9ARCH</name>
<dbReference type="InterPro" id="IPR028098">
    <property type="entry name" value="Glyco_trans_4-like_N"/>
</dbReference>
<accession>A0AA37F9T0</accession>
<evidence type="ECO:0000313" key="3">
    <source>
        <dbReference type="EMBL" id="GGM76839.1"/>
    </source>
</evidence>